<feature type="transmembrane region" description="Helical" evidence="7">
    <location>
        <begin position="373"/>
        <end position="396"/>
    </location>
</feature>
<feature type="transmembrane region" description="Helical" evidence="7">
    <location>
        <begin position="612"/>
        <end position="631"/>
    </location>
</feature>
<dbReference type="Proteomes" id="UP000319342">
    <property type="component" value="Chromosome"/>
</dbReference>
<keyword evidence="3 7" id="KW-0812">Transmembrane</keyword>
<feature type="transmembrane region" description="Helical" evidence="7">
    <location>
        <begin position="659"/>
        <end position="678"/>
    </location>
</feature>
<feature type="transmembrane region" description="Helical" evidence="7">
    <location>
        <begin position="731"/>
        <end position="752"/>
    </location>
</feature>
<dbReference type="GO" id="GO:0005886">
    <property type="term" value="C:plasma membrane"/>
    <property type="evidence" value="ECO:0007669"/>
    <property type="project" value="UniProtKB-SubCell"/>
</dbReference>
<evidence type="ECO:0000256" key="6">
    <source>
        <dbReference type="SAM" id="MobiDB-lite"/>
    </source>
</evidence>
<dbReference type="OrthoDB" id="9762978at2"/>
<dbReference type="PANTHER" id="PTHR43478">
    <property type="entry name" value="NA+/H+ ANTIPORTER-RELATED"/>
    <property type="match status" value="1"/>
</dbReference>
<dbReference type="AlphaFoldDB" id="A0A518D0V4"/>
<keyword evidence="2" id="KW-1003">Cell membrane</keyword>
<keyword evidence="4 7" id="KW-1133">Transmembrane helix</keyword>
<dbReference type="Pfam" id="PF03553">
    <property type="entry name" value="Na_H_antiporter"/>
    <property type="match status" value="1"/>
</dbReference>
<feature type="transmembrane region" description="Helical" evidence="7">
    <location>
        <begin position="541"/>
        <end position="563"/>
    </location>
</feature>
<dbReference type="RefSeq" id="WP_145187907.1">
    <property type="nucleotide sequence ID" value="NZ_CP036290.1"/>
</dbReference>
<comment type="subcellular location">
    <subcellularLocation>
        <location evidence="1">Cell membrane</location>
        <topology evidence="1">Multi-pass membrane protein</topology>
    </subcellularLocation>
</comment>
<protein>
    <submittedName>
        <fullName evidence="9">Malate-2H(+)/Na(+)-lactate antiporter</fullName>
    </submittedName>
</protein>
<feature type="transmembrane region" description="Helical" evidence="7">
    <location>
        <begin position="246"/>
        <end position="266"/>
    </location>
</feature>
<gene>
    <name evidence="9" type="primary">mleN</name>
    <name evidence="9" type="ORF">Pla163_22540</name>
</gene>
<evidence type="ECO:0000313" key="10">
    <source>
        <dbReference type="Proteomes" id="UP000319342"/>
    </source>
</evidence>
<sequence length="759" mass="79488">MSDATDPHLIQHQGGAPATEAPDGTPRWVPFLALLLVVLVALPWQGAPVERLGALEVAGLVAVERDSTGAPAGEDAEEALPSIGTLVLVSDFVTIDLTTDPEADPLPAVLRLSDIAMTIDGLEADADTLATARRSFVQGLRGAAEKGVVVGTKLDESGKVVDDVRKLSLTVDGESVPVTGGLDVRIRMGFGDGGGGRRIEVEPLLPGALDPGGASLVGTDWRPPNRFSLLPPILAIALAIATRRPLLSLFVGVLSGAILVALRQGLGFGSAVVSGAIDVPTHYFWSRFYSPNDLYIILFVVFMLAMVGNTVTNGGIAGIMQLLAKRAKDARTTQIATWLTGLAVFFDDYANTVLVGSTMRPLTDKFRVAREKLAYIVDSTAAPVAGISIFSTWIAFEVSTFSSQLPAAGMATTDGYEVFIQTLPYRYYCLFTLAFVALIAFSGRDFGPMAKAERRARRTGQVLRPGATPLVSKESTEQEMAAGVTPAAWRALVPLFGFIGTTLFMIAHGGHAFDVAWRELESFDAFVEAATGVLYLGSGNYPLMIGGAVGFVLAAIGTAQAGVPDQIPLAAWRTLKSMGIAFGILYSAWMVSDVCTDLGTAPFLTAIVSDAIPAPLLPVVLIVLAGFVAFATGSSWSTMGILLPMVVGVSFQLGETIDIGGMALMVLCIGAVLEGAIFGDHCSPISDTTVLSSISSASDHLDHVRTQAPYALTTMAVAIGVGYVPSAYLGWNPFVCIALGIGALAAIVLGIGRRSEPAT</sequence>
<feature type="transmembrane region" description="Helical" evidence="7">
    <location>
        <begin position="575"/>
        <end position="592"/>
    </location>
</feature>
<feature type="transmembrane region" description="Helical" evidence="7">
    <location>
        <begin position="294"/>
        <end position="324"/>
    </location>
</feature>
<evidence type="ECO:0000259" key="8">
    <source>
        <dbReference type="Pfam" id="PF03553"/>
    </source>
</evidence>
<feature type="transmembrane region" description="Helical" evidence="7">
    <location>
        <begin position="487"/>
        <end position="507"/>
    </location>
</feature>
<feature type="region of interest" description="Disordered" evidence="6">
    <location>
        <begin position="1"/>
        <end position="22"/>
    </location>
</feature>
<reference evidence="9 10" key="1">
    <citation type="submission" date="2019-02" db="EMBL/GenBank/DDBJ databases">
        <title>Deep-cultivation of Planctomycetes and their phenomic and genomic characterization uncovers novel biology.</title>
        <authorList>
            <person name="Wiegand S."/>
            <person name="Jogler M."/>
            <person name="Boedeker C."/>
            <person name="Pinto D."/>
            <person name="Vollmers J."/>
            <person name="Rivas-Marin E."/>
            <person name="Kohn T."/>
            <person name="Peeters S.H."/>
            <person name="Heuer A."/>
            <person name="Rast P."/>
            <person name="Oberbeckmann S."/>
            <person name="Bunk B."/>
            <person name="Jeske O."/>
            <person name="Meyerdierks A."/>
            <person name="Storesund J.E."/>
            <person name="Kallscheuer N."/>
            <person name="Luecker S."/>
            <person name="Lage O.M."/>
            <person name="Pohl T."/>
            <person name="Merkel B.J."/>
            <person name="Hornburger P."/>
            <person name="Mueller R.-W."/>
            <person name="Bruemmer F."/>
            <person name="Labrenz M."/>
            <person name="Spormann A.M."/>
            <person name="Op den Camp H."/>
            <person name="Overmann J."/>
            <person name="Amann R."/>
            <person name="Jetten M.S.M."/>
            <person name="Mascher T."/>
            <person name="Medema M.H."/>
            <person name="Devos D.P."/>
            <person name="Kaster A.-K."/>
            <person name="Ovreas L."/>
            <person name="Rohde M."/>
            <person name="Galperin M.Y."/>
            <person name="Jogler C."/>
        </authorList>
    </citation>
    <scope>NUCLEOTIDE SEQUENCE [LARGE SCALE GENOMIC DNA]</scope>
    <source>
        <strain evidence="9 10">Pla163</strain>
    </source>
</reference>
<accession>A0A518D0V4</accession>
<evidence type="ECO:0000313" key="9">
    <source>
        <dbReference type="EMBL" id="QDU85128.1"/>
    </source>
</evidence>
<proteinExistence type="predicted"/>
<feature type="domain" description="Na+/H+ antiporter NhaC-like C-terminal" evidence="8">
    <location>
        <begin position="391"/>
        <end position="723"/>
    </location>
</feature>
<dbReference type="PANTHER" id="PTHR43478:SF1">
    <property type="entry name" value="NA+_H+ ANTIPORTER NHAC-LIKE C-TERMINAL DOMAIN-CONTAINING PROTEIN"/>
    <property type="match status" value="1"/>
</dbReference>
<keyword evidence="5 7" id="KW-0472">Membrane</keyword>
<evidence type="ECO:0000256" key="2">
    <source>
        <dbReference type="ARBA" id="ARBA00022475"/>
    </source>
</evidence>
<dbReference type="EMBL" id="CP036290">
    <property type="protein sequence ID" value="QDU85128.1"/>
    <property type="molecule type" value="Genomic_DNA"/>
</dbReference>
<organism evidence="9 10">
    <name type="scientific">Rohdeia mirabilis</name>
    <dbReference type="NCBI Taxonomy" id="2528008"/>
    <lineage>
        <taxon>Bacteria</taxon>
        <taxon>Pseudomonadati</taxon>
        <taxon>Planctomycetota</taxon>
        <taxon>Planctomycetia</taxon>
        <taxon>Planctomycetia incertae sedis</taxon>
        <taxon>Rohdeia</taxon>
    </lineage>
</organism>
<evidence type="ECO:0000256" key="7">
    <source>
        <dbReference type="SAM" id="Phobius"/>
    </source>
</evidence>
<feature type="transmembrane region" description="Helical" evidence="7">
    <location>
        <begin position="28"/>
        <end position="44"/>
    </location>
</feature>
<evidence type="ECO:0000256" key="4">
    <source>
        <dbReference type="ARBA" id="ARBA00022989"/>
    </source>
</evidence>
<evidence type="ECO:0000256" key="1">
    <source>
        <dbReference type="ARBA" id="ARBA00004651"/>
    </source>
</evidence>
<evidence type="ECO:0000256" key="3">
    <source>
        <dbReference type="ARBA" id="ARBA00022692"/>
    </source>
</evidence>
<name>A0A518D0V4_9BACT</name>
<keyword evidence="10" id="KW-1185">Reference proteome</keyword>
<dbReference type="InterPro" id="IPR018461">
    <property type="entry name" value="Na/H_Antiport_NhaC-like_C"/>
</dbReference>
<evidence type="ECO:0000256" key="5">
    <source>
        <dbReference type="ARBA" id="ARBA00023136"/>
    </source>
</evidence>
<feature type="transmembrane region" description="Helical" evidence="7">
    <location>
        <begin position="425"/>
        <end position="447"/>
    </location>
</feature>